<dbReference type="InterPro" id="IPR022893">
    <property type="entry name" value="Shikimate_DH_fam"/>
</dbReference>
<dbReference type="SUPFAM" id="SSF53223">
    <property type="entry name" value="Aminoacid dehydrogenase-like, N-terminal domain"/>
    <property type="match status" value="1"/>
</dbReference>
<dbReference type="RefSeq" id="WP_167148783.1">
    <property type="nucleotide sequence ID" value="NZ_JAAMOX010000001.1"/>
</dbReference>
<sequence length="315" mass="32978">MTTPSASIPSATTPAAADHIITVALIGEGISASFTPPMHEREAEHLGLHYRYETWDLLTMQESADDIGLLLDRARDRGLAALNITHPCKQRVLAHLDELSPEAAHLGAVNLVLIRDGRFIGHNTDWTGFRAAVLDGLPSIAGSSVAQFGTGGAGAATAYALLDLGVSTLTLVDVDSARALAAADSLQANFPSARVTAASAVDAPLFLGQQQGVVHATPTGMAEHPGVAFDVSLLNPDAWVADVVYRPLRTQLIEQASAAGHAVLDGGRMAVGQAADSIRLITGIEPKPERMRKHFLELLANEQAAQPASAMNEGA</sequence>
<organism evidence="4 5">
    <name type="scientific">Lysinibacter cavernae</name>
    <dbReference type="NCBI Taxonomy" id="1640652"/>
    <lineage>
        <taxon>Bacteria</taxon>
        <taxon>Bacillati</taxon>
        <taxon>Actinomycetota</taxon>
        <taxon>Actinomycetes</taxon>
        <taxon>Micrococcales</taxon>
        <taxon>Microbacteriaceae</taxon>
        <taxon>Lysinibacter</taxon>
    </lineage>
</organism>
<dbReference type="Gene3D" id="3.40.50.720">
    <property type="entry name" value="NAD(P)-binding Rossmann-like Domain"/>
    <property type="match status" value="1"/>
</dbReference>
<reference evidence="4 5" key="1">
    <citation type="submission" date="2020-02" db="EMBL/GenBank/DDBJ databases">
        <title>Sequencing the genomes of 1000 actinobacteria strains.</title>
        <authorList>
            <person name="Klenk H.-P."/>
        </authorList>
    </citation>
    <scope>NUCLEOTIDE SEQUENCE [LARGE SCALE GENOMIC DNA]</scope>
    <source>
        <strain evidence="4 5">DSM 27960</strain>
    </source>
</reference>
<dbReference type="EMBL" id="JAAMOX010000001">
    <property type="protein sequence ID" value="NIH53290.1"/>
    <property type="molecule type" value="Genomic_DNA"/>
</dbReference>
<evidence type="ECO:0000313" key="4">
    <source>
        <dbReference type="EMBL" id="NIH53290.1"/>
    </source>
</evidence>
<dbReference type="SUPFAM" id="SSF51735">
    <property type="entry name" value="NAD(P)-binding Rossmann-fold domains"/>
    <property type="match status" value="1"/>
</dbReference>
<dbReference type="EC" id="1.1.1.25" evidence="4"/>
<dbReference type="GO" id="GO:0009423">
    <property type="term" value="P:chorismate biosynthetic process"/>
    <property type="evidence" value="ECO:0007669"/>
    <property type="project" value="TreeGrafter"/>
</dbReference>
<keyword evidence="4" id="KW-0560">Oxidoreductase</keyword>
<proteinExistence type="predicted"/>
<evidence type="ECO:0000256" key="1">
    <source>
        <dbReference type="ARBA" id="ARBA00004871"/>
    </source>
</evidence>
<dbReference type="GO" id="GO:0019632">
    <property type="term" value="P:shikimate metabolic process"/>
    <property type="evidence" value="ECO:0007669"/>
    <property type="project" value="TreeGrafter"/>
</dbReference>
<dbReference type="InterPro" id="IPR036291">
    <property type="entry name" value="NAD(P)-bd_dom_sf"/>
</dbReference>
<evidence type="ECO:0000259" key="3">
    <source>
        <dbReference type="Pfam" id="PF08501"/>
    </source>
</evidence>
<gene>
    <name evidence="4" type="ORF">FHX76_001158</name>
</gene>
<dbReference type="InterPro" id="IPR013708">
    <property type="entry name" value="Shikimate_DH-bd_N"/>
</dbReference>
<dbReference type="AlphaFoldDB" id="A0A7X5TSQ1"/>
<comment type="caution">
    <text evidence="4">The sequence shown here is derived from an EMBL/GenBank/DDBJ whole genome shotgun (WGS) entry which is preliminary data.</text>
</comment>
<dbReference type="NCBIfam" id="NF009201">
    <property type="entry name" value="PRK12549.1"/>
    <property type="match status" value="1"/>
</dbReference>
<dbReference type="GO" id="GO:0009073">
    <property type="term" value="P:aromatic amino acid family biosynthetic process"/>
    <property type="evidence" value="ECO:0007669"/>
    <property type="project" value="UniProtKB-KW"/>
</dbReference>
<dbReference type="GO" id="GO:0005829">
    <property type="term" value="C:cytosol"/>
    <property type="evidence" value="ECO:0007669"/>
    <property type="project" value="TreeGrafter"/>
</dbReference>
<evidence type="ECO:0000313" key="5">
    <source>
        <dbReference type="Proteomes" id="UP000541033"/>
    </source>
</evidence>
<dbReference type="PANTHER" id="PTHR21089">
    <property type="entry name" value="SHIKIMATE DEHYDROGENASE"/>
    <property type="match status" value="1"/>
</dbReference>
<dbReference type="GO" id="GO:0050661">
    <property type="term" value="F:NADP binding"/>
    <property type="evidence" value="ECO:0007669"/>
    <property type="project" value="TreeGrafter"/>
</dbReference>
<dbReference type="Pfam" id="PF08501">
    <property type="entry name" value="Shikimate_dh_N"/>
    <property type="match status" value="1"/>
</dbReference>
<dbReference type="CDD" id="cd01065">
    <property type="entry name" value="NAD_bind_Shikimate_DH"/>
    <property type="match status" value="1"/>
</dbReference>
<name>A0A7X5TSQ1_9MICO</name>
<evidence type="ECO:0000256" key="2">
    <source>
        <dbReference type="ARBA" id="ARBA00023141"/>
    </source>
</evidence>
<protein>
    <submittedName>
        <fullName evidence="4">Shikimate dehydrogenase</fullName>
        <ecNumber evidence="4">1.1.1.25</ecNumber>
    </submittedName>
</protein>
<dbReference type="InterPro" id="IPR046346">
    <property type="entry name" value="Aminoacid_DH-like_N_sf"/>
</dbReference>
<keyword evidence="2" id="KW-0028">Amino-acid biosynthesis</keyword>
<dbReference type="GO" id="GO:0004764">
    <property type="term" value="F:shikimate 3-dehydrogenase (NADP+) activity"/>
    <property type="evidence" value="ECO:0007669"/>
    <property type="project" value="UniProtKB-EC"/>
</dbReference>
<dbReference type="Proteomes" id="UP000541033">
    <property type="component" value="Unassembled WGS sequence"/>
</dbReference>
<dbReference type="PANTHER" id="PTHR21089:SF1">
    <property type="entry name" value="BIFUNCTIONAL 3-DEHYDROQUINATE DEHYDRATASE_SHIKIMATE DEHYDROGENASE, CHLOROPLASTIC"/>
    <property type="match status" value="1"/>
</dbReference>
<comment type="pathway">
    <text evidence="1">Metabolic intermediate biosynthesis; chorismate biosynthesis; chorismate from D-erythrose 4-phosphate and phosphoenolpyruvate: step 4/7.</text>
</comment>
<keyword evidence="5" id="KW-1185">Reference proteome</keyword>
<keyword evidence="2" id="KW-0057">Aromatic amino acid biosynthesis</keyword>
<accession>A0A7X5TSQ1</accession>
<feature type="domain" description="Shikimate dehydrogenase substrate binding N-terminal" evidence="3">
    <location>
        <begin position="25"/>
        <end position="112"/>
    </location>
</feature>
<dbReference type="Gene3D" id="3.40.50.10860">
    <property type="entry name" value="Leucine Dehydrogenase, chain A, domain 1"/>
    <property type="match status" value="1"/>
</dbReference>